<comment type="catalytic activity">
    <reaction evidence="13">
        <text>a 1,2-diacyl-sn-glycerol + H2O = a 2-acylglycerol + a fatty acid + H(+)</text>
        <dbReference type="Rhea" id="RHEA:33275"/>
        <dbReference type="ChEBI" id="CHEBI:15377"/>
        <dbReference type="ChEBI" id="CHEBI:15378"/>
        <dbReference type="ChEBI" id="CHEBI:17389"/>
        <dbReference type="ChEBI" id="CHEBI:17815"/>
        <dbReference type="ChEBI" id="CHEBI:28868"/>
        <dbReference type="EC" id="3.1.1.116"/>
    </reaction>
    <physiologicalReaction direction="left-to-right" evidence="13">
        <dbReference type="Rhea" id="RHEA:33276"/>
    </physiologicalReaction>
</comment>
<evidence type="ECO:0000313" key="15">
    <source>
        <dbReference type="EMBL" id="KAA8916344.1"/>
    </source>
</evidence>
<evidence type="ECO:0000256" key="10">
    <source>
        <dbReference type="ARBA" id="ARBA00022989"/>
    </source>
</evidence>
<evidence type="ECO:0000256" key="6">
    <source>
        <dbReference type="ARBA" id="ARBA00022723"/>
    </source>
</evidence>
<dbReference type="OrthoDB" id="438440at2759"/>
<dbReference type="SUPFAM" id="SSF53474">
    <property type="entry name" value="alpha/beta-Hydrolases"/>
    <property type="match status" value="1"/>
</dbReference>
<dbReference type="InterPro" id="IPR052214">
    <property type="entry name" value="DAG_Lipase-Related"/>
</dbReference>
<keyword evidence="6" id="KW-0479">Metal-binding</keyword>
<dbReference type="CDD" id="cd00519">
    <property type="entry name" value="Lipase_3"/>
    <property type="match status" value="1"/>
</dbReference>
<evidence type="ECO:0000256" key="12">
    <source>
        <dbReference type="ARBA" id="ARBA00023136"/>
    </source>
</evidence>
<name>A0A642VCK2_9ASCO</name>
<comment type="caution">
    <text evidence="15">The sequence shown here is derived from an EMBL/GenBank/DDBJ whole genome shotgun (WGS) entry which is preliminary data.</text>
</comment>
<organism evidence="15 16">
    <name type="scientific">Trichomonascus ciferrii</name>
    <dbReference type="NCBI Taxonomy" id="44093"/>
    <lineage>
        <taxon>Eukaryota</taxon>
        <taxon>Fungi</taxon>
        <taxon>Dikarya</taxon>
        <taxon>Ascomycota</taxon>
        <taxon>Saccharomycotina</taxon>
        <taxon>Dipodascomycetes</taxon>
        <taxon>Dipodascales</taxon>
        <taxon>Trichomonascaceae</taxon>
        <taxon>Trichomonascus</taxon>
        <taxon>Trichomonascus ciferrii complex</taxon>
    </lineage>
</organism>
<keyword evidence="12" id="KW-0472">Membrane</keyword>
<dbReference type="Pfam" id="PF01764">
    <property type="entry name" value="Lipase_3"/>
    <property type="match status" value="1"/>
</dbReference>
<evidence type="ECO:0000256" key="1">
    <source>
        <dbReference type="ARBA" id="ARBA00001913"/>
    </source>
</evidence>
<keyword evidence="10" id="KW-1133">Transmembrane helix</keyword>
<evidence type="ECO:0000256" key="13">
    <source>
        <dbReference type="ARBA" id="ARBA00024531"/>
    </source>
</evidence>
<dbReference type="GO" id="GO:0019369">
    <property type="term" value="P:arachidonate metabolic process"/>
    <property type="evidence" value="ECO:0007669"/>
    <property type="project" value="TreeGrafter"/>
</dbReference>
<dbReference type="GO" id="GO:0046340">
    <property type="term" value="P:diacylglycerol catabolic process"/>
    <property type="evidence" value="ECO:0007669"/>
    <property type="project" value="TreeGrafter"/>
</dbReference>
<dbReference type="GO" id="GO:0046872">
    <property type="term" value="F:metal ion binding"/>
    <property type="evidence" value="ECO:0007669"/>
    <property type="project" value="UniProtKB-KW"/>
</dbReference>
<dbReference type="EMBL" id="SWFS01000107">
    <property type="protein sequence ID" value="KAA8916344.1"/>
    <property type="molecule type" value="Genomic_DNA"/>
</dbReference>
<dbReference type="GO" id="GO:0016298">
    <property type="term" value="F:lipase activity"/>
    <property type="evidence" value="ECO:0007669"/>
    <property type="project" value="TreeGrafter"/>
</dbReference>
<keyword evidence="9" id="KW-0442">Lipid degradation</keyword>
<comment type="subcellular location">
    <subcellularLocation>
        <location evidence="2">Cell membrane</location>
        <topology evidence="2">Multi-pass membrane protein</topology>
    </subcellularLocation>
</comment>
<keyword evidence="7" id="KW-0378">Hydrolase</keyword>
<evidence type="ECO:0000256" key="8">
    <source>
        <dbReference type="ARBA" id="ARBA00022837"/>
    </source>
</evidence>
<dbReference type="VEuPathDB" id="FungiDB:TRICI_001512"/>
<evidence type="ECO:0000256" key="4">
    <source>
        <dbReference type="ARBA" id="ARBA00022553"/>
    </source>
</evidence>
<dbReference type="InterPro" id="IPR002921">
    <property type="entry name" value="Fungal_lipase-type"/>
</dbReference>
<evidence type="ECO:0000313" key="16">
    <source>
        <dbReference type="Proteomes" id="UP000761534"/>
    </source>
</evidence>
<reference evidence="15" key="1">
    <citation type="journal article" date="2019" name="G3 (Bethesda)">
        <title>Genome Assemblies of Two Rare Opportunistic Yeast Pathogens: Diutina rugosa (syn. Candida rugosa) and Trichomonascus ciferrii (syn. Candida ciferrii).</title>
        <authorList>
            <person name="Mixao V."/>
            <person name="Saus E."/>
            <person name="Hansen A.P."/>
            <person name="Lass-Florl C."/>
            <person name="Gabaldon T."/>
        </authorList>
    </citation>
    <scope>NUCLEOTIDE SEQUENCE</scope>
    <source>
        <strain evidence="15">CBS 4856</strain>
    </source>
</reference>
<dbReference type="Proteomes" id="UP000761534">
    <property type="component" value="Unassembled WGS sequence"/>
</dbReference>
<keyword evidence="16" id="KW-1185">Reference proteome</keyword>
<evidence type="ECO:0000256" key="2">
    <source>
        <dbReference type="ARBA" id="ARBA00004651"/>
    </source>
</evidence>
<keyword evidence="11" id="KW-0443">Lipid metabolism</keyword>
<feature type="domain" description="Fungal lipase-type" evidence="14">
    <location>
        <begin position="465"/>
        <end position="612"/>
    </location>
</feature>
<dbReference type="GO" id="GO:0005886">
    <property type="term" value="C:plasma membrane"/>
    <property type="evidence" value="ECO:0007669"/>
    <property type="project" value="UniProtKB-SubCell"/>
</dbReference>
<dbReference type="PANTHER" id="PTHR45792">
    <property type="entry name" value="DIACYLGLYCEROL LIPASE HOMOLOG-RELATED"/>
    <property type="match status" value="1"/>
</dbReference>
<sequence length="747" mass="83190">MDLHLERRVENSGWRYPNRSGLGKGGESEIKWGDDEERGQMPLLPRRLARLITFGTKGATFVLRLGYYVTDVSVDSAKMGTLTVLGIVRRAVDGVVYKATADVPGSTGVGDKVLKTIDKAAISGTFMVAASFQFTASLMATANFLTQDVLHFINGVFGATDTSIAIRSIGSLVAKELGDWSAVYALFTGLAYFTILQSRGRNREKDEIIEAYVIWDIVVLDDGGTVAKRTLPSPGSIIVPEEEVQINNLITRMPEKSSYRITLDEYSTRMFSIQVVYPPQQPRPIFKFPLGHKVLLEETTTSDINRDNVYKVVFESSSVKSRENVGKGPYIRSSITDVDIEDEGNELVTSTPHNSSLVHRQFFSPNPFIGPFPSGNLAYNLAKYMRYSAASYGQSFMRLFGIRQSSVKYSSSEAHHSEHHSFSDHTRLPLDDILLSSFVDSTVEEKCGIPLVHFITVDHDAKVVVLTIRGTLGLEDLLADFKFGYDSFQWNNQRWIAHGGMLKCANILMQPSCRVLQTLKDALESFGPEYGLIICGHSLGAGVGAIYAILLSEIDQQNSVFATSKTSPLPPGRRIRCFSYGPPASISEELRKITKDLITSVVYGSDIIPCLSLGLLRDFQAVAEEFRDETSGVNRRIWRTFISQLGSKKNPIDQQDDYTYSILKTLRAIMQNKKLVPPGEIIHITTHTVYENRDGHKRKASRIIGKVILDVEKKFREIVLGRGIFQHAPNFYEAALNTLERGAIHTQ</sequence>
<evidence type="ECO:0000256" key="5">
    <source>
        <dbReference type="ARBA" id="ARBA00022692"/>
    </source>
</evidence>
<evidence type="ECO:0000256" key="3">
    <source>
        <dbReference type="ARBA" id="ARBA00022475"/>
    </source>
</evidence>
<evidence type="ECO:0000259" key="14">
    <source>
        <dbReference type="Pfam" id="PF01764"/>
    </source>
</evidence>
<keyword evidence="8" id="KW-0106">Calcium</keyword>
<proteinExistence type="predicted"/>
<dbReference type="PANTHER" id="PTHR45792:SF7">
    <property type="entry name" value="PUTATIVE (AFU_ORTHOLOGUE AFUA_6G02710)-RELATED"/>
    <property type="match status" value="1"/>
</dbReference>
<protein>
    <recommendedName>
        <fullName evidence="14">Fungal lipase-type domain-containing protein</fullName>
    </recommendedName>
</protein>
<keyword evidence="3" id="KW-1003">Cell membrane</keyword>
<evidence type="ECO:0000256" key="7">
    <source>
        <dbReference type="ARBA" id="ARBA00022801"/>
    </source>
</evidence>
<keyword evidence="5" id="KW-0812">Transmembrane</keyword>
<keyword evidence="4" id="KW-0597">Phosphoprotein</keyword>
<evidence type="ECO:0000256" key="11">
    <source>
        <dbReference type="ARBA" id="ARBA00023098"/>
    </source>
</evidence>
<accession>A0A642VCK2</accession>
<gene>
    <name evidence="15" type="ORF">TRICI_001512</name>
</gene>
<evidence type="ECO:0000256" key="9">
    <source>
        <dbReference type="ARBA" id="ARBA00022963"/>
    </source>
</evidence>
<comment type="cofactor">
    <cofactor evidence="1">
        <name>Ca(2+)</name>
        <dbReference type="ChEBI" id="CHEBI:29108"/>
    </cofactor>
</comment>
<dbReference type="InterPro" id="IPR029058">
    <property type="entry name" value="AB_hydrolase_fold"/>
</dbReference>
<dbReference type="Gene3D" id="3.40.50.1820">
    <property type="entry name" value="alpha/beta hydrolase"/>
    <property type="match status" value="1"/>
</dbReference>
<dbReference type="AlphaFoldDB" id="A0A642VCK2"/>